<proteinExistence type="predicted"/>
<reference evidence="2 3" key="1">
    <citation type="submission" date="2016-07" db="EMBL/GenBank/DDBJ databases">
        <title>Pervasive Adenine N6-methylation of Active Genes in Fungi.</title>
        <authorList>
            <consortium name="DOE Joint Genome Institute"/>
            <person name="Mondo S.J."/>
            <person name="Dannebaum R.O."/>
            <person name="Kuo R.C."/>
            <person name="Labutti K."/>
            <person name="Haridas S."/>
            <person name="Kuo A."/>
            <person name="Salamov A."/>
            <person name="Ahrendt S.R."/>
            <person name="Lipzen A."/>
            <person name="Sullivan W."/>
            <person name="Andreopoulos W.B."/>
            <person name="Clum A."/>
            <person name="Lindquist E."/>
            <person name="Daum C."/>
            <person name="Ramamoorthy G.K."/>
            <person name="Gryganskyi A."/>
            <person name="Culley D."/>
            <person name="Magnuson J.K."/>
            <person name="James T.Y."/>
            <person name="O'Malley M.A."/>
            <person name="Stajich J.E."/>
            <person name="Spatafora J.W."/>
            <person name="Visel A."/>
            <person name="Grigoriev I.V."/>
        </authorList>
    </citation>
    <scope>NUCLEOTIDE SEQUENCE [LARGE SCALE GENOMIC DNA]</scope>
    <source>
        <strain evidence="2 3">JEL800</strain>
    </source>
</reference>
<dbReference type="Proteomes" id="UP000193642">
    <property type="component" value="Unassembled WGS sequence"/>
</dbReference>
<accession>A0A1Y2AKJ3</accession>
<feature type="compositionally biased region" description="Acidic residues" evidence="1">
    <location>
        <begin position="194"/>
        <end position="205"/>
    </location>
</feature>
<comment type="caution">
    <text evidence="2">The sequence shown here is derived from an EMBL/GenBank/DDBJ whole genome shotgun (WGS) entry which is preliminary data.</text>
</comment>
<keyword evidence="3" id="KW-1185">Reference proteome</keyword>
<dbReference type="EMBL" id="MCGO01000166">
    <property type="protein sequence ID" value="ORY23079.1"/>
    <property type="molecule type" value="Genomic_DNA"/>
</dbReference>
<organism evidence="2 3">
    <name type="scientific">Rhizoclosmatium globosum</name>
    <dbReference type="NCBI Taxonomy" id="329046"/>
    <lineage>
        <taxon>Eukaryota</taxon>
        <taxon>Fungi</taxon>
        <taxon>Fungi incertae sedis</taxon>
        <taxon>Chytridiomycota</taxon>
        <taxon>Chytridiomycota incertae sedis</taxon>
        <taxon>Chytridiomycetes</taxon>
        <taxon>Chytridiales</taxon>
        <taxon>Chytriomycetaceae</taxon>
        <taxon>Rhizoclosmatium</taxon>
    </lineage>
</organism>
<sequence length="334" mass="37392">MAPRAKSTINKFKSVKDWRKTHVKHRATILPKTIINISELTRRSTEAVPVSLSAVLPILTMLEVIEVEEPMITDKQQVWLTKTANNIAKEHELLDSRGEKKCSSTECTSGLFLLSALASNEIYLEPKLRQNDSSLSKPLEAENEHRDDEWDVSSEASEYLQLQEGLELELGKGIDVLSVVKTQSHRYTYHDIFGSDEEDENDGEETSQTLDGMSNAVDAVASESSMVAEDVLSEATGSNIDDDCLSVIESDFSDVFDEFGEMVDVCWRDNSPETLCENNTGEEDDKVCEVGDTAISYQTRVLYDSLMASRNLPSSKLHDVQLTEFRRHILSFVA</sequence>
<feature type="region of interest" description="Disordered" evidence="1">
    <location>
        <begin position="133"/>
        <end position="152"/>
    </location>
</feature>
<evidence type="ECO:0000256" key="1">
    <source>
        <dbReference type="SAM" id="MobiDB-lite"/>
    </source>
</evidence>
<feature type="compositionally biased region" description="Basic and acidic residues" evidence="1">
    <location>
        <begin position="139"/>
        <end position="148"/>
    </location>
</feature>
<dbReference type="AlphaFoldDB" id="A0A1Y2AKJ3"/>
<protein>
    <submittedName>
        <fullName evidence="2">Uncharacterized protein</fullName>
    </submittedName>
</protein>
<name>A0A1Y2AKJ3_9FUNG</name>
<feature type="region of interest" description="Disordered" evidence="1">
    <location>
        <begin position="191"/>
        <end position="210"/>
    </location>
</feature>
<evidence type="ECO:0000313" key="2">
    <source>
        <dbReference type="EMBL" id="ORY23079.1"/>
    </source>
</evidence>
<gene>
    <name evidence="2" type="ORF">BCR33DRAFT_810983</name>
</gene>
<evidence type="ECO:0000313" key="3">
    <source>
        <dbReference type="Proteomes" id="UP000193642"/>
    </source>
</evidence>
<dbReference type="OrthoDB" id="2165953at2759"/>